<dbReference type="InterPro" id="IPR027795">
    <property type="entry name" value="CASTOR_ACT_dom"/>
</dbReference>
<proteinExistence type="predicted"/>
<feature type="domain" description="CASTOR ACT" evidence="1">
    <location>
        <begin position="297"/>
        <end position="357"/>
    </location>
</feature>
<evidence type="ECO:0000313" key="4">
    <source>
        <dbReference type="Proteomes" id="UP000332933"/>
    </source>
</evidence>
<dbReference type="Gene3D" id="3.30.2130.10">
    <property type="entry name" value="VC0802-like"/>
    <property type="match status" value="2"/>
</dbReference>
<accession>A0A485LCD3</accession>
<feature type="domain" description="CASTOR ACT" evidence="1">
    <location>
        <begin position="127"/>
        <end position="190"/>
    </location>
</feature>
<dbReference type="PANTHER" id="PTHR31131">
    <property type="entry name" value="CHROMOSOME 1, WHOLE GENOME SHOTGUN SEQUENCE"/>
    <property type="match status" value="1"/>
</dbReference>
<evidence type="ECO:0000259" key="1">
    <source>
        <dbReference type="Pfam" id="PF13840"/>
    </source>
</evidence>
<dbReference type="Pfam" id="PF13840">
    <property type="entry name" value="ACT_7"/>
    <property type="match status" value="2"/>
</dbReference>
<dbReference type="EMBL" id="VJMH01006400">
    <property type="protein sequence ID" value="KAF0689955.1"/>
    <property type="molecule type" value="Genomic_DNA"/>
</dbReference>
<dbReference type="EMBL" id="CAADRA010006421">
    <property type="protein sequence ID" value="VFT95334.1"/>
    <property type="molecule type" value="Genomic_DNA"/>
</dbReference>
<dbReference type="SUPFAM" id="SSF55021">
    <property type="entry name" value="ACT-like"/>
    <property type="match status" value="1"/>
</dbReference>
<dbReference type="AlphaFoldDB" id="A0A485LCD3"/>
<dbReference type="PANTHER" id="PTHR31131:SF6">
    <property type="entry name" value="CASTOR ACT DOMAIN-CONTAINING PROTEIN"/>
    <property type="match status" value="1"/>
</dbReference>
<dbReference type="InterPro" id="IPR051719">
    <property type="entry name" value="CASTOR_mTORC1"/>
</dbReference>
<evidence type="ECO:0000313" key="2">
    <source>
        <dbReference type="EMBL" id="KAF0689955.1"/>
    </source>
</evidence>
<reference evidence="2" key="2">
    <citation type="submission" date="2019-06" db="EMBL/GenBank/DDBJ databases">
        <title>Genomics analysis of Aphanomyces spp. identifies a new class of oomycete effector associated with host adaptation.</title>
        <authorList>
            <person name="Gaulin E."/>
        </authorList>
    </citation>
    <scope>NUCLEOTIDE SEQUENCE</scope>
    <source>
        <strain evidence="2">CBS 578.67</strain>
    </source>
</reference>
<dbReference type="InterPro" id="IPR045865">
    <property type="entry name" value="ACT-like_dom_sf"/>
</dbReference>
<organism evidence="3 4">
    <name type="scientific">Aphanomyces stellatus</name>
    <dbReference type="NCBI Taxonomy" id="120398"/>
    <lineage>
        <taxon>Eukaryota</taxon>
        <taxon>Sar</taxon>
        <taxon>Stramenopiles</taxon>
        <taxon>Oomycota</taxon>
        <taxon>Saprolegniomycetes</taxon>
        <taxon>Saprolegniales</taxon>
        <taxon>Verrucalvaceae</taxon>
        <taxon>Aphanomyces</taxon>
    </lineage>
</organism>
<dbReference type="Proteomes" id="UP000332933">
    <property type="component" value="Unassembled WGS sequence"/>
</dbReference>
<sequence length="371" mass="40450">MDATDLVSTSNFHATLLPGTRASAEAVGDPHSTGTHSIVLLAVAQVRSCVEVSVLTSVTHSLLLYSECSLNCREEDNEDALPEHICRLQQTDLFSIVVDNDGVTLFVDPNGVAMFDAAKMQDKIRTAPQTWRAIQIHLGPMVAEFPGVVSFLSKLLAEDNISILNMSTYDTDIIYVQEDKLDQAVDCLRRKLSRGVTGLKADKDAECELRLSIDDPLDLKTVVESGQYLAVYPASMVLVRLKKDALRDSAFGLTQLVLRSQGGAHAFWCYCETGEEISLIVDEECLVAFSESAVIVSPDRWRVIKLCGRTYNFDETGVVAAMSALNSVNTQVLNISSFGANVTLVLDDALDESVASLCASLNLTRVDRLLP</sequence>
<dbReference type="OrthoDB" id="58529at2759"/>
<gene>
    <name evidence="3" type="primary">Aste57867_18599</name>
    <name evidence="2" type="ORF">As57867_018537</name>
    <name evidence="3" type="ORF">ASTE57867_18599</name>
</gene>
<evidence type="ECO:0000313" key="3">
    <source>
        <dbReference type="EMBL" id="VFT95334.1"/>
    </source>
</evidence>
<protein>
    <submittedName>
        <fullName evidence="3">Aste57867_18599 protein</fullName>
    </submittedName>
</protein>
<name>A0A485LCD3_9STRA</name>
<keyword evidence="4" id="KW-1185">Reference proteome</keyword>
<reference evidence="3 4" key="1">
    <citation type="submission" date="2019-03" db="EMBL/GenBank/DDBJ databases">
        <authorList>
            <person name="Gaulin E."/>
            <person name="Dumas B."/>
        </authorList>
    </citation>
    <scope>NUCLEOTIDE SEQUENCE [LARGE SCALE GENOMIC DNA]</scope>
    <source>
        <strain evidence="3">CBS 568.67</strain>
    </source>
</reference>